<evidence type="ECO:0000259" key="6">
    <source>
        <dbReference type="PROSITE" id="PS50157"/>
    </source>
</evidence>
<feature type="domain" description="C2H2-type" evidence="6">
    <location>
        <begin position="117"/>
        <end position="139"/>
    </location>
</feature>
<keyword evidence="2" id="KW-0677">Repeat</keyword>
<organism evidence="7 8">
    <name type="scientific">Pristionchus fissidentatus</name>
    <dbReference type="NCBI Taxonomy" id="1538716"/>
    <lineage>
        <taxon>Eukaryota</taxon>
        <taxon>Metazoa</taxon>
        <taxon>Ecdysozoa</taxon>
        <taxon>Nematoda</taxon>
        <taxon>Chromadorea</taxon>
        <taxon>Rhabditida</taxon>
        <taxon>Rhabditina</taxon>
        <taxon>Diplogasteromorpha</taxon>
        <taxon>Diplogasteroidea</taxon>
        <taxon>Neodiplogasteridae</taxon>
        <taxon>Pristionchus</taxon>
    </lineage>
</organism>
<dbReference type="FunFam" id="3.30.160.60:FF:001049">
    <property type="entry name" value="zinc finger protein 319"/>
    <property type="match status" value="1"/>
</dbReference>
<dbReference type="GO" id="GO:0000977">
    <property type="term" value="F:RNA polymerase II transcription regulatory region sequence-specific DNA binding"/>
    <property type="evidence" value="ECO:0007669"/>
    <property type="project" value="TreeGrafter"/>
</dbReference>
<evidence type="ECO:0000313" key="8">
    <source>
        <dbReference type="Proteomes" id="UP001432322"/>
    </source>
</evidence>
<dbReference type="Gene3D" id="3.30.160.60">
    <property type="entry name" value="Classic Zinc Finger"/>
    <property type="match status" value="3"/>
</dbReference>
<dbReference type="GO" id="GO:0005634">
    <property type="term" value="C:nucleus"/>
    <property type="evidence" value="ECO:0007669"/>
    <property type="project" value="TreeGrafter"/>
</dbReference>
<dbReference type="PANTHER" id="PTHR24379:SF127">
    <property type="entry name" value="BLOODY FINGERS-RELATED"/>
    <property type="match status" value="1"/>
</dbReference>
<feature type="non-terminal residue" evidence="7">
    <location>
        <position position="1"/>
    </location>
</feature>
<feature type="domain" description="C2H2-type" evidence="6">
    <location>
        <begin position="170"/>
        <end position="198"/>
    </location>
</feature>
<keyword evidence="8" id="KW-1185">Reference proteome</keyword>
<evidence type="ECO:0000256" key="3">
    <source>
        <dbReference type="ARBA" id="ARBA00022771"/>
    </source>
</evidence>
<dbReference type="SMART" id="SM00355">
    <property type="entry name" value="ZnF_C2H2"/>
    <property type="match status" value="5"/>
</dbReference>
<keyword evidence="1" id="KW-0479">Metal-binding</keyword>
<evidence type="ECO:0000313" key="7">
    <source>
        <dbReference type="EMBL" id="GMT15924.1"/>
    </source>
</evidence>
<reference evidence="7" key="1">
    <citation type="submission" date="2023-10" db="EMBL/GenBank/DDBJ databases">
        <title>Genome assembly of Pristionchus species.</title>
        <authorList>
            <person name="Yoshida K."/>
            <person name="Sommer R.J."/>
        </authorList>
    </citation>
    <scope>NUCLEOTIDE SEQUENCE</scope>
    <source>
        <strain evidence="7">RS5133</strain>
    </source>
</reference>
<keyword evidence="4" id="KW-0862">Zinc</keyword>
<name>A0AAV5VDD4_9BILA</name>
<dbReference type="PROSITE" id="PS00028">
    <property type="entry name" value="ZINC_FINGER_C2H2_1"/>
    <property type="match status" value="4"/>
</dbReference>
<feature type="domain" description="C2H2-type" evidence="6">
    <location>
        <begin position="76"/>
        <end position="104"/>
    </location>
</feature>
<dbReference type="AlphaFoldDB" id="A0AAV5VDD4"/>
<dbReference type="EMBL" id="BTSY01000002">
    <property type="protein sequence ID" value="GMT15924.1"/>
    <property type="molecule type" value="Genomic_DNA"/>
</dbReference>
<comment type="caution">
    <text evidence="7">The sequence shown here is derived from an EMBL/GenBank/DDBJ whole genome shotgun (WGS) entry which is preliminary data.</text>
</comment>
<dbReference type="Pfam" id="PF00096">
    <property type="entry name" value="zf-C2H2"/>
    <property type="match status" value="3"/>
</dbReference>
<dbReference type="InterPro" id="IPR013087">
    <property type="entry name" value="Znf_C2H2_type"/>
</dbReference>
<evidence type="ECO:0000256" key="4">
    <source>
        <dbReference type="ARBA" id="ARBA00022833"/>
    </source>
</evidence>
<evidence type="ECO:0000256" key="1">
    <source>
        <dbReference type="ARBA" id="ARBA00022723"/>
    </source>
</evidence>
<evidence type="ECO:0000256" key="5">
    <source>
        <dbReference type="PROSITE-ProRule" id="PRU00042"/>
    </source>
</evidence>
<proteinExistence type="predicted"/>
<keyword evidence="3 5" id="KW-0863">Zinc-finger</keyword>
<gene>
    <name evidence="7" type="ORF">PFISCL1PPCAC_7221</name>
</gene>
<dbReference type="PANTHER" id="PTHR24379">
    <property type="entry name" value="KRAB AND ZINC FINGER DOMAIN-CONTAINING"/>
    <property type="match status" value="1"/>
</dbReference>
<evidence type="ECO:0000256" key="2">
    <source>
        <dbReference type="ARBA" id="ARBA00022737"/>
    </source>
</evidence>
<accession>A0AAV5VDD4</accession>
<feature type="domain" description="C2H2-type" evidence="6">
    <location>
        <begin position="47"/>
        <end position="71"/>
    </location>
</feature>
<dbReference type="SUPFAM" id="SSF57667">
    <property type="entry name" value="beta-beta-alpha zinc fingers"/>
    <property type="match status" value="3"/>
</dbReference>
<dbReference type="PROSITE" id="PS50157">
    <property type="entry name" value="ZINC_FINGER_C2H2_2"/>
    <property type="match status" value="5"/>
</dbReference>
<sequence length="213" mass="23993">SKVILFAKIVNRTFYRETLAQNHEKFHAGVLSPSDTSAPPTCSSTVLECNKCNASFLSRLAFKNHEKFHAGVLLPVQCPKCPKTFNIETHLREHNALEHGDDANSSDALDNTPEATHKCAICYRTFKKKYLLKHHLRQHRPFACDKCDASFVDDSFLKAHQLIHSGVRPFKCTACTKSYAHKTGLASHIKRCHSKRRPPFQDAIRTKDGAASH</sequence>
<protein>
    <recommendedName>
        <fullName evidence="6">C2H2-type domain-containing protein</fullName>
    </recommendedName>
</protein>
<dbReference type="GO" id="GO:0000981">
    <property type="term" value="F:DNA-binding transcription factor activity, RNA polymerase II-specific"/>
    <property type="evidence" value="ECO:0007669"/>
    <property type="project" value="TreeGrafter"/>
</dbReference>
<dbReference type="GO" id="GO:0008270">
    <property type="term" value="F:zinc ion binding"/>
    <property type="evidence" value="ECO:0007669"/>
    <property type="project" value="UniProtKB-KW"/>
</dbReference>
<dbReference type="Proteomes" id="UP001432322">
    <property type="component" value="Unassembled WGS sequence"/>
</dbReference>
<dbReference type="InterPro" id="IPR036236">
    <property type="entry name" value="Znf_C2H2_sf"/>
</dbReference>
<feature type="domain" description="C2H2-type" evidence="6">
    <location>
        <begin position="142"/>
        <end position="169"/>
    </location>
</feature>